<evidence type="ECO:0000313" key="3">
    <source>
        <dbReference type="Proteomes" id="UP001212997"/>
    </source>
</evidence>
<dbReference type="EMBL" id="JANAWD010000153">
    <property type="protein sequence ID" value="KAJ3485427.1"/>
    <property type="molecule type" value="Genomic_DNA"/>
</dbReference>
<feature type="signal peptide" evidence="1">
    <location>
        <begin position="1"/>
        <end position="20"/>
    </location>
</feature>
<sequence>MFSRISTLALLFLLPLMAVASPVELPRAVNEVREPAGGPLGGLLGGLPLIGGLLPALPVGGILRESESPANGLPAAPLPNLGAAKVDTAKEGLKL</sequence>
<accession>A0AAD5V606</accession>
<comment type="caution">
    <text evidence="2">The sequence shown here is derived from an EMBL/GenBank/DDBJ whole genome shotgun (WGS) entry which is preliminary data.</text>
</comment>
<name>A0AAD5V606_9APHY</name>
<organism evidence="2 3">
    <name type="scientific">Meripilus lineatus</name>
    <dbReference type="NCBI Taxonomy" id="2056292"/>
    <lineage>
        <taxon>Eukaryota</taxon>
        <taxon>Fungi</taxon>
        <taxon>Dikarya</taxon>
        <taxon>Basidiomycota</taxon>
        <taxon>Agaricomycotina</taxon>
        <taxon>Agaricomycetes</taxon>
        <taxon>Polyporales</taxon>
        <taxon>Meripilaceae</taxon>
        <taxon>Meripilus</taxon>
    </lineage>
</organism>
<evidence type="ECO:0000256" key="1">
    <source>
        <dbReference type="SAM" id="SignalP"/>
    </source>
</evidence>
<reference evidence="2" key="1">
    <citation type="submission" date="2022-07" db="EMBL/GenBank/DDBJ databases">
        <title>Genome Sequence of Physisporinus lineatus.</title>
        <authorList>
            <person name="Buettner E."/>
        </authorList>
    </citation>
    <scope>NUCLEOTIDE SEQUENCE</scope>
    <source>
        <strain evidence="2">VT162</strain>
    </source>
</reference>
<protein>
    <submittedName>
        <fullName evidence="2">Uncharacterized protein</fullName>
    </submittedName>
</protein>
<feature type="chain" id="PRO_5042140610" evidence="1">
    <location>
        <begin position="21"/>
        <end position="95"/>
    </location>
</feature>
<dbReference type="AlphaFoldDB" id="A0AAD5V606"/>
<evidence type="ECO:0000313" key="2">
    <source>
        <dbReference type="EMBL" id="KAJ3485427.1"/>
    </source>
</evidence>
<keyword evidence="3" id="KW-1185">Reference proteome</keyword>
<proteinExistence type="predicted"/>
<dbReference type="Proteomes" id="UP001212997">
    <property type="component" value="Unassembled WGS sequence"/>
</dbReference>
<keyword evidence="1" id="KW-0732">Signal</keyword>
<gene>
    <name evidence="2" type="ORF">NLI96_g4954</name>
</gene>